<sequence>MEEPKTMVDAPPAPETSTTSEDIDLFGDDISETVAPPASTAVSKEAAPSEAPAGTTHMEAQSEAVVIEESVSPEQMSEQTDSEPTVIETNLQGAAEEANKMSILEAEQTDAFGDVNALDAFSAPLKQTKGLPSLEMLRVPSPVPLATHSASLFGDVSQTVPPASPAASLFGDVTTAPPASPATSLFGDVPQSVPPASPAADLFGDAPKAVPPPSPAPVGTGSSGFDIFDGESAKVAPAPSGADSTGAALFGTATPAPNVGMSLFGAGNEPTLDIFAETRFDKVAVDESDELHVDPFATTVRAASPWGDTGESGGAAAEGFGFGDSGGFDSFLAMKSRLRSRSRRRAEPLARPRDSDDEPMTVVIKCVLGCRAGLVAMTLS</sequence>
<evidence type="ECO:0000313" key="2">
    <source>
        <dbReference type="EMBL" id="ROT65280.1"/>
    </source>
</evidence>
<evidence type="ECO:0000256" key="1">
    <source>
        <dbReference type="SAM" id="MobiDB-lite"/>
    </source>
</evidence>
<feature type="region of interest" description="Disordered" evidence="1">
    <location>
        <begin position="1"/>
        <end position="62"/>
    </location>
</feature>
<feature type="compositionally biased region" description="Acidic residues" evidence="1">
    <location>
        <begin position="21"/>
        <end position="31"/>
    </location>
</feature>
<organism evidence="2 3">
    <name type="scientific">Penaeus vannamei</name>
    <name type="common">Whiteleg shrimp</name>
    <name type="synonym">Litopenaeus vannamei</name>
    <dbReference type="NCBI Taxonomy" id="6689"/>
    <lineage>
        <taxon>Eukaryota</taxon>
        <taxon>Metazoa</taxon>
        <taxon>Ecdysozoa</taxon>
        <taxon>Arthropoda</taxon>
        <taxon>Crustacea</taxon>
        <taxon>Multicrustacea</taxon>
        <taxon>Malacostraca</taxon>
        <taxon>Eumalacostraca</taxon>
        <taxon>Eucarida</taxon>
        <taxon>Decapoda</taxon>
        <taxon>Dendrobranchiata</taxon>
        <taxon>Penaeoidea</taxon>
        <taxon>Penaeidae</taxon>
        <taxon>Penaeus</taxon>
    </lineage>
</organism>
<evidence type="ECO:0000313" key="3">
    <source>
        <dbReference type="Proteomes" id="UP000283509"/>
    </source>
</evidence>
<reference evidence="2 3" key="2">
    <citation type="submission" date="2019-01" db="EMBL/GenBank/DDBJ databases">
        <title>The decoding of complex shrimp genome reveals the adaptation for benthos swimmer, frequently molting mechanism and breeding impact on genome.</title>
        <authorList>
            <person name="Sun Y."/>
            <person name="Gao Y."/>
            <person name="Yu Y."/>
        </authorList>
    </citation>
    <scope>NUCLEOTIDE SEQUENCE [LARGE SCALE GENOMIC DNA]</scope>
    <source>
        <tissue evidence="2">Muscle</tissue>
    </source>
</reference>
<dbReference type="OrthoDB" id="10063141at2759"/>
<gene>
    <name evidence="2" type="ORF">C7M84_016757</name>
</gene>
<keyword evidence="3" id="KW-1185">Reference proteome</keyword>
<dbReference type="AlphaFoldDB" id="A0A3R7M285"/>
<reference evidence="2 3" key="1">
    <citation type="submission" date="2018-04" db="EMBL/GenBank/DDBJ databases">
        <authorList>
            <person name="Zhang X."/>
            <person name="Yuan J."/>
            <person name="Li F."/>
            <person name="Xiang J."/>
        </authorList>
    </citation>
    <scope>NUCLEOTIDE SEQUENCE [LARGE SCALE GENOMIC DNA]</scope>
    <source>
        <tissue evidence="2">Muscle</tissue>
    </source>
</reference>
<proteinExistence type="predicted"/>
<name>A0A3R7M285_PENVA</name>
<dbReference type="EMBL" id="QCYY01003107">
    <property type="protein sequence ID" value="ROT65280.1"/>
    <property type="molecule type" value="Genomic_DNA"/>
</dbReference>
<comment type="caution">
    <text evidence="2">The sequence shown here is derived from an EMBL/GenBank/DDBJ whole genome shotgun (WGS) entry which is preliminary data.</text>
</comment>
<dbReference type="Proteomes" id="UP000283509">
    <property type="component" value="Unassembled WGS sequence"/>
</dbReference>
<protein>
    <submittedName>
        <fullName evidence="2">Uncharacterized protein</fullName>
    </submittedName>
</protein>
<accession>A0A3R7M285</accession>